<evidence type="ECO:0000313" key="3">
    <source>
        <dbReference type="Proteomes" id="UP001515480"/>
    </source>
</evidence>
<evidence type="ECO:0000256" key="1">
    <source>
        <dbReference type="SAM" id="MobiDB-lite"/>
    </source>
</evidence>
<dbReference type="EMBL" id="JBGBPQ010000009">
    <property type="protein sequence ID" value="KAL1519898.1"/>
    <property type="molecule type" value="Genomic_DNA"/>
</dbReference>
<reference evidence="2 3" key="1">
    <citation type="journal article" date="2024" name="Science">
        <title>Giant polyketide synthase enzymes in the biosynthesis of giant marine polyether toxins.</title>
        <authorList>
            <person name="Fallon T.R."/>
            <person name="Shende V.V."/>
            <person name="Wierzbicki I.H."/>
            <person name="Pendleton A.L."/>
            <person name="Watervoot N.F."/>
            <person name="Auber R.P."/>
            <person name="Gonzalez D.J."/>
            <person name="Wisecaver J.H."/>
            <person name="Moore B.S."/>
        </authorList>
    </citation>
    <scope>NUCLEOTIDE SEQUENCE [LARGE SCALE GENOMIC DNA]</scope>
    <source>
        <strain evidence="2 3">12B1</strain>
    </source>
</reference>
<name>A0AB34JG50_PRYPA</name>
<feature type="compositionally biased region" description="Low complexity" evidence="1">
    <location>
        <begin position="113"/>
        <end position="131"/>
    </location>
</feature>
<feature type="region of interest" description="Disordered" evidence="1">
    <location>
        <begin position="110"/>
        <end position="150"/>
    </location>
</feature>
<sequence length="150" mass="15842">MAGVDDGECIDLSNALDEHGDSLADELRVLSEMPQVRLTAKAVFDRAVPKGSVAQKRGVICKLLCCGGQLDQKCNDLKGEKACATVVDAVRLLRQKVIAKHGNESCEMKAKESLAAGESSTASSSTPANALESLMQGQLSIRPHALAPPR</sequence>
<comment type="caution">
    <text evidence="2">The sequence shown here is derived from an EMBL/GenBank/DDBJ whole genome shotgun (WGS) entry which is preliminary data.</text>
</comment>
<evidence type="ECO:0000313" key="2">
    <source>
        <dbReference type="EMBL" id="KAL1519898.1"/>
    </source>
</evidence>
<organism evidence="2 3">
    <name type="scientific">Prymnesium parvum</name>
    <name type="common">Toxic golden alga</name>
    <dbReference type="NCBI Taxonomy" id="97485"/>
    <lineage>
        <taxon>Eukaryota</taxon>
        <taxon>Haptista</taxon>
        <taxon>Haptophyta</taxon>
        <taxon>Prymnesiophyceae</taxon>
        <taxon>Prymnesiales</taxon>
        <taxon>Prymnesiaceae</taxon>
        <taxon>Prymnesium</taxon>
    </lineage>
</organism>
<keyword evidence="3" id="KW-1185">Reference proteome</keyword>
<proteinExistence type="predicted"/>
<dbReference type="AlphaFoldDB" id="A0AB34JG50"/>
<protein>
    <submittedName>
        <fullName evidence="2">Uncharacterized protein</fullName>
    </submittedName>
</protein>
<dbReference type="Proteomes" id="UP001515480">
    <property type="component" value="Unassembled WGS sequence"/>
</dbReference>
<accession>A0AB34JG50</accession>
<gene>
    <name evidence="2" type="ORF">AB1Y20_023387</name>
</gene>